<protein>
    <submittedName>
        <fullName evidence="1">Uncharacterized protein</fullName>
    </submittedName>
</protein>
<accession>R7Q453</accession>
<name>R7Q453_CHOCR</name>
<dbReference type="EMBL" id="HG001587">
    <property type="protein sequence ID" value="CDF32794.1"/>
    <property type="molecule type" value="Genomic_DNA"/>
</dbReference>
<evidence type="ECO:0000313" key="2">
    <source>
        <dbReference type="Proteomes" id="UP000012073"/>
    </source>
</evidence>
<evidence type="ECO:0000313" key="1">
    <source>
        <dbReference type="EMBL" id="CDF32794.1"/>
    </source>
</evidence>
<dbReference type="KEGG" id="ccp:CHC_T00001695001"/>
<keyword evidence="2" id="KW-1185">Reference proteome</keyword>
<reference evidence="2" key="1">
    <citation type="journal article" date="2013" name="Proc. Natl. Acad. Sci. U.S.A.">
        <title>Genome structure and metabolic features in the red seaweed Chondrus crispus shed light on evolution of the Archaeplastida.</title>
        <authorList>
            <person name="Collen J."/>
            <person name="Porcel B."/>
            <person name="Carre W."/>
            <person name="Ball S.G."/>
            <person name="Chaparro C."/>
            <person name="Tonon T."/>
            <person name="Barbeyron T."/>
            <person name="Michel G."/>
            <person name="Noel B."/>
            <person name="Valentin K."/>
            <person name="Elias M."/>
            <person name="Artiguenave F."/>
            <person name="Arun A."/>
            <person name="Aury J.M."/>
            <person name="Barbosa-Neto J.F."/>
            <person name="Bothwell J.H."/>
            <person name="Bouget F.Y."/>
            <person name="Brillet L."/>
            <person name="Cabello-Hurtado F."/>
            <person name="Capella-Gutierrez S."/>
            <person name="Charrier B."/>
            <person name="Cladiere L."/>
            <person name="Cock J.M."/>
            <person name="Coelho S.M."/>
            <person name="Colleoni C."/>
            <person name="Czjzek M."/>
            <person name="Da Silva C."/>
            <person name="Delage L."/>
            <person name="Denoeud F."/>
            <person name="Deschamps P."/>
            <person name="Dittami S.M."/>
            <person name="Gabaldon T."/>
            <person name="Gachon C.M."/>
            <person name="Groisillier A."/>
            <person name="Herve C."/>
            <person name="Jabbari K."/>
            <person name="Katinka M."/>
            <person name="Kloareg B."/>
            <person name="Kowalczyk N."/>
            <person name="Labadie K."/>
            <person name="Leblanc C."/>
            <person name="Lopez P.J."/>
            <person name="McLachlan D.H."/>
            <person name="Meslet-Cladiere L."/>
            <person name="Moustafa A."/>
            <person name="Nehr Z."/>
            <person name="Nyvall Collen P."/>
            <person name="Panaud O."/>
            <person name="Partensky F."/>
            <person name="Poulain J."/>
            <person name="Rensing S.A."/>
            <person name="Rousvoal S."/>
            <person name="Samson G."/>
            <person name="Symeonidi A."/>
            <person name="Weissenbach J."/>
            <person name="Zambounis A."/>
            <person name="Wincker P."/>
            <person name="Boyen C."/>
        </authorList>
    </citation>
    <scope>NUCLEOTIDE SEQUENCE [LARGE SCALE GENOMIC DNA]</scope>
    <source>
        <strain evidence="2">cv. Stackhouse</strain>
    </source>
</reference>
<organism evidence="1 2">
    <name type="scientific">Chondrus crispus</name>
    <name type="common">Carrageen Irish moss</name>
    <name type="synonym">Polymorpha crispa</name>
    <dbReference type="NCBI Taxonomy" id="2769"/>
    <lineage>
        <taxon>Eukaryota</taxon>
        <taxon>Rhodophyta</taxon>
        <taxon>Florideophyceae</taxon>
        <taxon>Rhodymeniophycidae</taxon>
        <taxon>Gigartinales</taxon>
        <taxon>Gigartinaceae</taxon>
        <taxon>Chondrus</taxon>
    </lineage>
</organism>
<dbReference type="Gramene" id="CDF32794">
    <property type="protein sequence ID" value="CDF32794"/>
    <property type="gene ID" value="CHC_T00001695001"/>
</dbReference>
<gene>
    <name evidence="1" type="ORF">CHC_T00001695001</name>
</gene>
<sequence length="57" mass="6056">MAQPLSPDSSVAIRVAPLPPRKAASPPYRPFTMHLIPPSVSALARPSHNQTPSFPGL</sequence>
<dbReference type="RefSeq" id="XP_005712595.1">
    <property type="nucleotide sequence ID" value="XM_005712538.1"/>
</dbReference>
<dbReference type="GeneID" id="17320312"/>
<dbReference type="Proteomes" id="UP000012073">
    <property type="component" value="Unassembled WGS sequence"/>
</dbReference>
<proteinExistence type="predicted"/>
<dbReference type="AlphaFoldDB" id="R7Q453"/>